<keyword evidence="10" id="KW-1185">Reference proteome</keyword>
<dbReference type="NCBIfam" id="TIGR01297">
    <property type="entry name" value="CDF"/>
    <property type="match status" value="1"/>
</dbReference>
<evidence type="ECO:0000256" key="6">
    <source>
        <dbReference type="SAM" id="MobiDB-lite"/>
    </source>
</evidence>
<dbReference type="GO" id="GO:0030003">
    <property type="term" value="P:intracellular monoatomic cation homeostasis"/>
    <property type="evidence" value="ECO:0007669"/>
    <property type="project" value="UniProtKB-ARBA"/>
</dbReference>
<evidence type="ECO:0000256" key="5">
    <source>
        <dbReference type="ARBA" id="ARBA00023136"/>
    </source>
</evidence>
<feature type="transmembrane region" description="Helical" evidence="7">
    <location>
        <begin position="253"/>
        <end position="271"/>
    </location>
</feature>
<reference evidence="9 10" key="1">
    <citation type="submission" date="2014-04" db="EMBL/GenBank/DDBJ databases">
        <authorList>
            <consortium name="DOE Joint Genome Institute"/>
            <person name="Kuo A."/>
            <person name="Zuccaro A."/>
            <person name="Kohler A."/>
            <person name="Nagy L.G."/>
            <person name="Floudas D."/>
            <person name="Copeland A."/>
            <person name="Barry K.W."/>
            <person name="Cichocki N."/>
            <person name="Veneault-Fourrey C."/>
            <person name="LaButti K."/>
            <person name="Lindquist E.A."/>
            <person name="Lipzen A."/>
            <person name="Lundell T."/>
            <person name="Morin E."/>
            <person name="Murat C."/>
            <person name="Sun H."/>
            <person name="Tunlid A."/>
            <person name="Henrissat B."/>
            <person name="Grigoriev I.V."/>
            <person name="Hibbett D.S."/>
            <person name="Martin F."/>
            <person name="Nordberg H.P."/>
            <person name="Cantor M.N."/>
            <person name="Hua S.X."/>
        </authorList>
    </citation>
    <scope>NUCLEOTIDE SEQUENCE [LARGE SCALE GENOMIC DNA]</scope>
    <source>
        <strain evidence="9 10">MAFF 305830</strain>
    </source>
</reference>
<dbReference type="Gene3D" id="1.20.1510.10">
    <property type="entry name" value="Cation efflux protein transmembrane domain"/>
    <property type="match status" value="1"/>
</dbReference>
<feature type="domain" description="Cation efflux protein transmembrane" evidence="8">
    <location>
        <begin position="77"/>
        <end position="301"/>
    </location>
</feature>
<evidence type="ECO:0000256" key="2">
    <source>
        <dbReference type="ARBA" id="ARBA00022448"/>
    </source>
</evidence>
<evidence type="ECO:0000259" key="8">
    <source>
        <dbReference type="Pfam" id="PF01545"/>
    </source>
</evidence>
<dbReference type="GO" id="GO:0008324">
    <property type="term" value="F:monoatomic cation transmembrane transporter activity"/>
    <property type="evidence" value="ECO:0007669"/>
    <property type="project" value="InterPro"/>
</dbReference>
<evidence type="ECO:0000313" key="10">
    <source>
        <dbReference type="Proteomes" id="UP000054097"/>
    </source>
</evidence>
<feature type="transmembrane region" description="Helical" evidence="7">
    <location>
        <begin position="277"/>
        <end position="294"/>
    </location>
</feature>
<dbReference type="HOGENOM" id="CLU_013430_12_0_1"/>
<dbReference type="PANTHER" id="PTHR43840">
    <property type="entry name" value="MITOCHONDRIAL METAL TRANSPORTER 1-RELATED"/>
    <property type="match status" value="1"/>
</dbReference>
<evidence type="ECO:0000256" key="4">
    <source>
        <dbReference type="ARBA" id="ARBA00022989"/>
    </source>
</evidence>
<dbReference type="STRING" id="933852.A0A0C3AEA6"/>
<feature type="region of interest" description="Disordered" evidence="6">
    <location>
        <begin position="1"/>
        <end position="53"/>
    </location>
</feature>
<dbReference type="OrthoDB" id="435980at2759"/>
<evidence type="ECO:0000256" key="3">
    <source>
        <dbReference type="ARBA" id="ARBA00022692"/>
    </source>
</evidence>
<dbReference type="SUPFAM" id="SSF160240">
    <property type="entry name" value="Cation efflux protein cytoplasmic domain-like"/>
    <property type="match status" value="1"/>
</dbReference>
<accession>A0A0C3AEA6</accession>
<reference evidence="10" key="2">
    <citation type="submission" date="2015-01" db="EMBL/GenBank/DDBJ databases">
        <title>Evolutionary Origins and Diversification of the Mycorrhizal Mutualists.</title>
        <authorList>
            <consortium name="DOE Joint Genome Institute"/>
            <consortium name="Mycorrhizal Genomics Consortium"/>
            <person name="Kohler A."/>
            <person name="Kuo A."/>
            <person name="Nagy L.G."/>
            <person name="Floudas D."/>
            <person name="Copeland A."/>
            <person name="Barry K.W."/>
            <person name="Cichocki N."/>
            <person name="Veneault-Fourrey C."/>
            <person name="LaButti K."/>
            <person name="Lindquist E.A."/>
            <person name="Lipzen A."/>
            <person name="Lundell T."/>
            <person name="Morin E."/>
            <person name="Murat C."/>
            <person name="Riley R."/>
            <person name="Ohm R."/>
            <person name="Sun H."/>
            <person name="Tunlid A."/>
            <person name="Henrissat B."/>
            <person name="Grigoriev I.V."/>
            <person name="Hibbett D.S."/>
            <person name="Martin F."/>
        </authorList>
    </citation>
    <scope>NUCLEOTIDE SEQUENCE [LARGE SCALE GENOMIC DNA]</scope>
    <source>
        <strain evidence="10">MAFF 305830</strain>
    </source>
</reference>
<dbReference type="SUPFAM" id="SSF161111">
    <property type="entry name" value="Cation efflux protein transmembrane domain-like"/>
    <property type="match status" value="1"/>
</dbReference>
<dbReference type="InterPro" id="IPR058533">
    <property type="entry name" value="Cation_efflux_TM"/>
</dbReference>
<dbReference type="EMBL" id="KN824344">
    <property type="protein sequence ID" value="KIM22995.1"/>
    <property type="molecule type" value="Genomic_DNA"/>
</dbReference>
<protein>
    <recommendedName>
        <fullName evidence="8">Cation efflux protein transmembrane domain-containing protein</fullName>
    </recommendedName>
</protein>
<dbReference type="PANTHER" id="PTHR43840:SF15">
    <property type="entry name" value="MITOCHONDRIAL METAL TRANSPORTER 1-RELATED"/>
    <property type="match status" value="1"/>
</dbReference>
<dbReference type="AlphaFoldDB" id="A0A0C3AEA6"/>
<dbReference type="InterPro" id="IPR050291">
    <property type="entry name" value="CDF_Transporter"/>
</dbReference>
<proteinExistence type="predicted"/>
<comment type="subcellular location">
    <subcellularLocation>
        <location evidence="1">Membrane</location>
        <topology evidence="1">Multi-pass membrane protein</topology>
    </subcellularLocation>
</comment>
<dbReference type="InterPro" id="IPR027469">
    <property type="entry name" value="Cation_efflux_TMD_sf"/>
</dbReference>
<sequence length="388" mass="41479">MSNLRQRGSKASANGADEETNGRTHKPSLSASSSFLHTHSHSHDGEGDDDHEEHTGEAMMLLEALRGNGDAGSRVTLLGLAANVGLTLLKGAAGWYLNSAALIADAGHSLSDLIADFVTLSTILLAQRPPSKNYPLGYGKFESLGTVTVSIFLLLGGIGIAAHSWGMLSEALASNPNLPPLLLKLLPYLTPSESDHGHGHAPVDEEDLSPTAVLFPLFGILVKEYLYRVTKRVADEQNSSVLMANAMHHRSDAYSSIVTVVAILGSLFIKGAPFDPLGGLFVGFLILMSSVQIFKGAIFELTDASVSLSTQQTYLNLVEQIPKRTIKSVNNLRAIRSGSSVFIDVELTLKPGVSATDIVGIIEDVQAKLKGERREVKEVRVAFHIQPA</sequence>
<feature type="compositionally biased region" description="Low complexity" evidence="6">
    <location>
        <begin position="28"/>
        <end position="37"/>
    </location>
</feature>
<evidence type="ECO:0000256" key="1">
    <source>
        <dbReference type="ARBA" id="ARBA00004141"/>
    </source>
</evidence>
<evidence type="ECO:0000313" key="9">
    <source>
        <dbReference type="EMBL" id="KIM22995.1"/>
    </source>
</evidence>
<dbReference type="GO" id="GO:0016020">
    <property type="term" value="C:membrane"/>
    <property type="evidence" value="ECO:0007669"/>
    <property type="project" value="UniProtKB-SubCell"/>
</dbReference>
<feature type="compositionally biased region" description="Polar residues" evidence="6">
    <location>
        <begin position="1"/>
        <end position="12"/>
    </location>
</feature>
<dbReference type="GO" id="GO:0098771">
    <property type="term" value="P:inorganic ion homeostasis"/>
    <property type="evidence" value="ECO:0007669"/>
    <property type="project" value="UniProtKB-ARBA"/>
</dbReference>
<feature type="transmembrane region" description="Helical" evidence="7">
    <location>
        <begin position="147"/>
        <end position="168"/>
    </location>
</feature>
<keyword evidence="2" id="KW-0813">Transport</keyword>
<name>A0A0C3AEA6_SERVB</name>
<dbReference type="InterPro" id="IPR036837">
    <property type="entry name" value="Cation_efflux_CTD_sf"/>
</dbReference>
<evidence type="ECO:0000256" key="7">
    <source>
        <dbReference type="SAM" id="Phobius"/>
    </source>
</evidence>
<organism evidence="9 10">
    <name type="scientific">Serendipita vermifera MAFF 305830</name>
    <dbReference type="NCBI Taxonomy" id="933852"/>
    <lineage>
        <taxon>Eukaryota</taxon>
        <taxon>Fungi</taxon>
        <taxon>Dikarya</taxon>
        <taxon>Basidiomycota</taxon>
        <taxon>Agaricomycotina</taxon>
        <taxon>Agaricomycetes</taxon>
        <taxon>Sebacinales</taxon>
        <taxon>Serendipitaceae</taxon>
        <taxon>Serendipita</taxon>
    </lineage>
</organism>
<dbReference type="InterPro" id="IPR002524">
    <property type="entry name" value="Cation_efflux"/>
</dbReference>
<dbReference type="Proteomes" id="UP000054097">
    <property type="component" value="Unassembled WGS sequence"/>
</dbReference>
<keyword evidence="4 7" id="KW-1133">Transmembrane helix</keyword>
<keyword evidence="3 7" id="KW-0812">Transmembrane</keyword>
<dbReference type="Pfam" id="PF01545">
    <property type="entry name" value="Cation_efflux"/>
    <property type="match status" value="1"/>
</dbReference>
<feature type="transmembrane region" description="Helical" evidence="7">
    <location>
        <begin position="75"/>
        <end position="97"/>
    </location>
</feature>
<keyword evidence="5 7" id="KW-0472">Membrane</keyword>
<dbReference type="Gene3D" id="3.30.70.1350">
    <property type="entry name" value="Cation efflux protein, cytoplasmic domain"/>
    <property type="match status" value="1"/>
</dbReference>
<gene>
    <name evidence="9" type="ORF">M408DRAFT_332571</name>
</gene>